<comment type="cofactor">
    <cofactor evidence="1">
        <name>FAD</name>
        <dbReference type="ChEBI" id="CHEBI:57692"/>
    </cofactor>
</comment>
<organism evidence="6 7">
    <name type="scientific">Methanosalsum natronophilum</name>
    <dbReference type="NCBI Taxonomy" id="768733"/>
    <lineage>
        <taxon>Archaea</taxon>
        <taxon>Methanobacteriati</taxon>
        <taxon>Methanobacteriota</taxon>
        <taxon>Stenosarchaea group</taxon>
        <taxon>Methanomicrobia</taxon>
        <taxon>Methanosarcinales</taxon>
        <taxon>Methanosarcinaceae</taxon>
        <taxon>Methanosalsum</taxon>
    </lineage>
</organism>
<feature type="non-terminal residue" evidence="6">
    <location>
        <position position="117"/>
    </location>
</feature>
<keyword evidence="3" id="KW-0285">Flavoprotein</keyword>
<dbReference type="UniPathway" id="UPA00193"/>
<dbReference type="GO" id="GO:0004489">
    <property type="term" value="F:methylenetetrahydrofolate reductase [NAD(P)H] activity"/>
    <property type="evidence" value="ECO:0007669"/>
    <property type="project" value="InterPro"/>
</dbReference>
<reference evidence="6 7" key="1">
    <citation type="submission" date="2018-08" db="EMBL/GenBank/DDBJ databases">
        <title>The metabolism and importance of syntrophic acetate oxidation coupled to methane or sulfide production in haloalkaline environments.</title>
        <authorList>
            <person name="Timmers P.H.A."/>
            <person name="Vavourakis C.D."/>
            <person name="Sorokin D.Y."/>
            <person name="Sinninghe Damste J.S."/>
            <person name="Muyzer G."/>
            <person name="Stams A.J.M."/>
            <person name="Plugge C.M."/>
        </authorList>
    </citation>
    <scope>NUCLEOTIDE SEQUENCE [LARGE SCALE GENOMIC DNA]</scope>
    <source>
        <strain evidence="6">MSAO_Arc3</strain>
    </source>
</reference>
<dbReference type="SUPFAM" id="SSF51730">
    <property type="entry name" value="FAD-linked oxidoreductase"/>
    <property type="match status" value="1"/>
</dbReference>
<keyword evidence="5" id="KW-0560">Oxidoreductase</keyword>
<dbReference type="Proteomes" id="UP000284763">
    <property type="component" value="Unassembled WGS sequence"/>
</dbReference>
<evidence type="ECO:0000256" key="3">
    <source>
        <dbReference type="ARBA" id="ARBA00022630"/>
    </source>
</evidence>
<dbReference type="InterPro" id="IPR003171">
    <property type="entry name" value="Mehydrof_redctse-like"/>
</dbReference>
<dbReference type="Gene3D" id="3.20.20.220">
    <property type="match status" value="1"/>
</dbReference>
<evidence type="ECO:0000256" key="4">
    <source>
        <dbReference type="ARBA" id="ARBA00022827"/>
    </source>
</evidence>
<evidence type="ECO:0000256" key="5">
    <source>
        <dbReference type="ARBA" id="ARBA00023002"/>
    </source>
</evidence>
<comment type="pathway">
    <text evidence="2">One-carbon metabolism; tetrahydrofolate interconversion.</text>
</comment>
<evidence type="ECO:0000313" key="6">
    <source>
        <dbReference type="EMBL" id="RQD85515.1"/>
    </source>
</evidence>
<proteinExistence type="predicted"/>
<dbReference type="GO" id="GO:0006555">
    <property type="term" value="P:methionine metabolic process"/>
    <property type="evidence" value="ECO:0007669"/>
    <property type="project" value="InterPro"/>
</dbReference>
<sequence length="117" mass="12771">MQGSFVDKIRSRNFVITAEITPPKGSNPFNAIEDAALIRNLVDAINITDNNRGVMRMSPISLGKVLQQQGYEPIIQMTCRDRNRLALQSDLLGAAALGLKNFCIMTGDHVSCGDHLG</sequence>
<comment type="caution">
    <text evidence="6">The sequence shown here is derived from an EMBL/GenBank/DDBJ whole genome shotgun (WGS) entry which is preliminary data.</text>
</comment>
<accession>A0A3R7WEP5</accession>
<dbReference type="AlphaFoldDB" id="A0A3R7WEP5"/>
<dbReference type="GO" id="GO:0035999">
    <property type="term" value="P:tetrahydrofolate interconversion"/>
    <property type="evidence" value="ECO:0007669"/>
    <property type="project" value="UniProtKB-UniPathway"/>
</dbReference>
<dbReference type="EMBL" id="QZAB01000294">
    <property type="protein sequence ID" value="RQD85515.1"/>
    <property type="molecule type" value="Genomic_DNA"/>
</dbReference>
<name>A0A3R7WEP5_9EURY</name>
<evidence type="ECO:0000256" key="1">
    <source>
        <dbReference type="ARBA" id="ARBA00001974"/>
    </source>
</evidence>
<dbReference type="InterPro" id="IPR029041">
    <property type="entry name" value="FAD-linked_oxidoreductase-like"/>
</dbReference>
<evidence type="ECO:0000313" key="7">
    <source>
        <dbReference type="Proteomes" id="UP000284763"/>
    </source>
</evidence>
<gene>
    <name evidence="6" type="ORF">D5R95_04530</name>
</gene>
<keyword evidence="4" id="KW-0274">FAD</keyword>
<dbReference type="Pfam" id="PF02219">
    <property type="entry name" value="MTHFR"/>
    <property type="match status" value="1"/>
</dbReference>
<evidence type="ECO:0000256" key="2">
    <source>
        <dbReference type="ARBA" id="ARBA00004777"/>
    </source>
</evidence>
<protein>
    <submittedName>
        <fullName evidence="6">Methylenetetrahydrofolate reductase</fullName>
    </submittedName>
</protein>